<sequence>GVAFNSESCSMISLFTRHFFEKFYFVKVCVTQVPFPLLQGECVERVGRAEESVIALTSYRLHIKLQENLINVPLQLIESVECRDLTQLHLTCKDCKLIRYVCFD</sequence>
<protein>
    <submittedName>
        <fullName evidence="1">Uncharacterized protein</fullName>
    </submittedName>
</protein>
<accession>A0A672SRM2</accession>
<evidence type="ECO:0000313" key="1">
    <source>
        <dbReference type="Ensembl" id="ENSSGRP00000103781.1"/>
    </source>
</evidence>
<organism evidence="1 2">
    <name type="scientific">Sinocyclocheilus grahami</name>
    <name type="common">Dianchi golden-line fish</name>
    <name type="synonym">Barbus grahami</name>
    <dbReference type="NCBI Taxonomy" id="75366"/>
    <lineage>
        <taxon>Eukaryota</taxon>
        <taxon>Metazoa</taxon>
        <taxon>Chordata</taxon>
        <taxon>Craniata</taxon>
        <taxon>Vertebrata</taxon>
        <taxon>Euteleostomi</taxon>
        <taxon>Actinopterygii</taxon>
        <taxon>Neopterygii</taxon>
        <taxon>Teleostei</taxon>
        <taxon>Ostariophysi</taxon>
        <taxon>Cypriniformes</taxon>
        <taxon>Cyprinidae</taxon>
        <taxon>Cyprininae</taxon>
        <taxon>Sinocyclocheilus</taxon>
    </lineage>
</organism>
<dbReference type="InParanoid" id="A0A672SRM2"/>
<dbReference type="Proteomes" id="UP000472262">
    <property type="component" value="Unassembled WGS sequence"/>
</dbReference>
<evidence type="ECO:0000313" key="2">
    <source>
        <dbReference type="Proteomes" id="UP000472262"/>
    </source>
</evidence>
<name>A0A672SRM2_SINGR</name>
<keyword evidence="2" id="KW-1185">Reference proteome</keyword>
<dbReference type="SUPFAM" id="SSF50729">
    <property type="entry name" value="PH domain-like"/>
    <property type="match status" value="1"/>
</dbReference>
<reference evidence="1" key="2">
    <citation type="submission" date="2025-09" db="UniProtKB">
        <authorList>
            <consortium name="Ensembl"/>
        </authorList>
    </citation>
    <scope>IDENTIFICATION</scope>
</reference>
<reference evidence="1" key="1">
    <citation type="submission" date="2025-08" db="UniProtKB">
        <authorList>
            <consortium name="Ensembl"/>
        </authorList>
    </citation>
    <scope>IDENTIFICATION</scope>
</reference>
<dbReference type="Ensembl" id="ENSSGRT00000110335.1">
    <property type="protein sequence ID" value="ENSSGRP00000103781.1"/>
    <property type="gene ID" value="ENSSGRG00000051492.1"/>
</dbReference>
<proteinExistence type="predicted"/>
<dbReference type="AlphaFoldDB" id="A0A672SRM2"/>